<dbReference type="RefSeq" id="WP_238200042.1">
    <property type="nucleotide sequence ID" value="NZ_BPQZ01000056.1"/>
</dbReference>
<protein>
    <submittedName>
        <fullName evidence="1">Uncharacterized protein</fullName>
    </submittedName>
</protein>
<comment type="caution">
    <text evidence="1">The sequence shown here is derived from an EMBL/GenBank/DDBJ whole genome shotgun (WGS) entry which is preliminary data.</text>
</comment>
<accession>A0AA37TDL6</accession>
<name>A0AA37TDL6_9HYPH</name>
<evidence type="ECO:0000313" key="1">
    <source>
        <dbReference type="EMBL" id="GLS67997.1"/>
    </source>
</evidence>
<keyword evidence="2" id="KW-1185">Reference proteome</keyword>
<gene>
    <name evidence="1" type="ORF">GCM10007890_00080</name>
</gene>
<dbReference type="AlphaFoldDB" id="A0AA37TDL6"/>
<organism evidence="1 2">
    <name type="scientific">Methylobacterium tardum</name>
    <dbReference type="NCBI Taxonomy" id="374432"/>
    <lineage>
        <taxon>Bacteria</taxon>
        <taxon>Pseudomonadati</taxon>
        <taxon>Pseudomonadota</taxon>
        <taxon>Alphaproteobacteria</taxon>
        <taxon>Hyphomicrobiales</taxon>
        <taxon>Methylobacteriaceae</taxon>
        <taxon>Methylobacterium</taxon>
    </lineage>
</organism>
<dbReference type="Proteomes" id="UP001157440">
    <property type="component" value="Unassembled WGS sequence"/>
</dbReference>
<sequence length="137" mass="15434">MRMALTNLDGLRLRQPGRDEVWMIFQGLRHRVADPETYEALFADERIIEHNEVETIAQGPDLHPGSCLARPNGSSAIYLVFGRPRLARYFIPTLASFDEFGFSMAKVLDVPPILLDAIPVGPELEGAADRMSRRDLR</sequence>
<evidence type="ECO:0000313" key="2">
    <source>
        <dbReference type="Proteomes" id="UP001157440"/>
    </source>
</evidence>
<dbReference type="EMBL" id="BSPL01000001">
    <property type="protein sequence ID" value="GLS67997.1"/>
    <property type="molecule type" value="Genomic_DNA"/>
</dbReference>
<reference evidence="2" key="1">
    <citation type="journal article" date="2019" name="Int. J. Syst. Evol. Microbiol.">
        <title>The Global Catalogue of Microorganisms (GCM) 10K type strain sequencing project: providing services to taxonomists for standard genome sequencing and annotation.</title>
        <authorList>
            <consortium name="The Broad Institute Genomics Platform"/>
            <consortium name="The Broad Institute Genome Sequencing Center for Infectious Disease"/>
            <person name="Wu L."/>
            <person name="Ma J."/>
        </authorList>
    </citation>
    <scope>NUCLEOTIDE SEQUENCE [LARGE SCALE GENOMIC DNA]</scope>
    <source>
        <strain evidence="2">NBRC 103632</strain>
    </source>
</reference>
<proteinExistence type="predicted"/>